<dbReference type="KEGG" id="aam:106490634"/>
<keyword evidence="3" id="KW-0145">Chemotaxis</keyword>
<organism evidence="9 10">
    <name type="scientific">Apteryx mantelli</name>
    <name type="common">North Island brown kiwi</name>
    <dbReference type="NCBI Taxonomy" id="2696672"/>
    <lineage>
        <taxon>Eukaryota</taxon>
        <taxon>Metazoa</taxon>
        <taxon>Chordata</taxon>
        <taxon>Craniata</taxon>
        <taxon>Vertebrata</taxon>
        <taxon>Euteleostomi</taxon>
        <taxon>Archelosauria</taxon>
        <taxon>Archosauria</taxon>
        <taxon>Dinosauria</taxon>
        <taxon>Saurischia</taxon>
        <taxon>Theropoda</taxon>
        <taxon>Coelurosauria</taxon>
        <taxon>Aves</taxon>
        <taxon>Palaeognathae</taxon>
        <taxon>Apterygiformes</taxon>
        <taxon>Apterygidae</taxon>
        <taxon>Apteryx</taxon>
    </lineage>
</organism>
<comment type="subcellular location">
    <subcellularLocation>
        <location evidence="1">Secreted</location>
    </subcellularLocation>
</comment>
<keyword evidence="4" id="KW-0202">Cytokine</keyword>
<evidence type="ECO:0000256" key="1">
    <source>
        <dbReference type="ARBA" id="ARBA00004613"/>
    </source>
</evidence>
<dbReference type="PANTHER" id="PTHR12015">
    <property type="entry name" value="SMALL INDUCIBLE CYTOKINE A"/>
    <property type="match status" value="1"/>
</dbReference>
<dbReference type="PRINTS" id="PR01731">
    <property type="entry name" value="LYMPHOTACTIN"/>
</dbReference>
<dbReference type="Proteomes" id="UP001652627">
    <property type="component" value="Chromosome 1"/>
</dbReference>
<accession>A0A8B7J2Y7</accession>
<dbReference type="OrthoDB" id="9906867at2759"/>
<evidence type="ECO:0000256" key="2">
    <source>
        <dbReference type="ARBA" id="ARBA00006894"/>
    </source>
</evidence>
<dbReference type="InterPro" id="IPR039809">
    <property type="entry name" value="Chemokine_b/g/d"/>
</dbReference>
<dbReference type="GeneID" id="106490634"/>
<evidence type="ECO:0000256" key="3">
    <source>
        <dbReference type="ARBA" id="ARBA00022500"/>
    </source>
</evidence>
<feature type="domain" description="Chemokine interleukin-8-like" evidence="8">
    <location>
        <begin position="59"/>
        <end position="114"/>
    </location>
</feature>
<dbReference type="GO" id="GO:0008009">
    <property type="term" value="F:chemokine activity"/>
    <property type="evidence" value="ECO:0007669"/>
    <property type="project" value="InterPro"/>
</dbReference>
<reference evidence="9" key="1">
    <citation type="submission" date="2025-05" db="UniProtKB">
        <authorList>
            <consortium name="RefSeq"/>
        </authorList>
    </citation>
    <scope>NUCLEOTIDE SEQUENCE [LARGE SCALE GENOMIC DNA]</scope>
</reference>
<dbReference type="SMART" id="SM00199">
    <property type="entry name" value="SCY"/>
    <property type="match status" value="1"/>
</dbReference>
<evidence type="ECO:0000256" key="6">
    <source>
        <dbReference type="ARBA" id="ARBA00022729"/>
    </source>
</evidence>
<dbReference type="AlphaFoldDB" id="A0A8B7J2Y7"/>
<evidence type="ECO:0000256" key="4">
    <source>
        <dbReference type="ARBA" id="ARBA00022514"/>
    </source>
</evidence>
<reference evidence="10" key="2">
    <citation type="submission" date="2025-08" db="UniProtKB">
        <authorList>
            <consortium name="RefSeq"/>
        </authorList>
    </citation>
    <scope>IDENTIFICATION</scope>
    <source>
        <tissue evidence="10">Blood</tissue>
    </source>
</reference>
<dbReference type="GO" id="GO:0061844">
    <property type="term" value="P:antimicrobial humoral immune response mediated by antimicrobial peptide"/>
    <property type="evidence" value="ECO:0007669"/>
    <property type="project" value="TreeGrafter"/>
</dbReference>
<sequence length="123" mass="13927">MTIYKPHERGLMLITFFSALMKKPPAMKLHAAAILVIFWLGIFTVNTVRGSAGSQPMRKYTCVSLSTQKLDIRKLVSYEKHQVPVNAVMFITAKGIRICVHPDQKWVQAAIKKIDQKRSTKGK</sequence>
<proteinExistence type="inferred from homology"/>
<dbReference type="GO" id="GO:0006954">
    <property type="term" value="P:inflammatory response"/>
    <property type="evidence" value="ECO:0007669"/>
    <property type="project" value="TreeGrafter"/>
</dbReference>
<dbReference type="GO" id="GO:0005615">
    <property type="term" value="C:extracellular space"/>
    <property type="evidence" value="ECO:0007669"/>
    <property type="project" value="UniProtKB-KW"/>
</dbReference>
<keyword evidence="6" id="KW-0732">Signal</keyword>
<dbReference type="InterPro" id="IPR036048">
    <property type="entry name" value="Interleukin_8-like_sf"/>
</dbReference>
<gene>
    <name evidence="10" type="primary">LOC106490634</name>
</gene>
<evidence type="ECO:0000313" key="10">
    <source>
        <dbReference type="RefSeq" id="XP_013805527.2"/>
    </source>
</evidence>
<dbReference type="Pfam" id="PF00048">
    <property type="entry name" value="IL8"/>
    <property type="match status" value="1"/>
</dbReference>
<dbReference type="InterPro" id="IPR008105">
    <property type="entry name" value="Chemokine_XCL1/XCL2"/>
</dbReference>
<keyword evidence="9" id="KW-1185">Reference proteome</keyword>
<dbReference type="InterPro" id="IPR001811">
    <property type="entry name" value="Chemokine_IL8-like_dom"/>
</dbReference>
<name>A0A8B7J2Y7_9AVES</name>
<evidence type="ECO:0000313" key="9">
    <source>
        <dbReference type="Proteomes" id="UP001652627"/>
    </source>
</evidence>
<protein>
    <submittedName>
        <fullName evidence="10">Lymphotactin-like</fullName>
    </submittedName>
</protein>
<evidence type="ECO:0000256" key="5">
    <source>
        <dbReference type="ARBA" id="ARBA00022525"/>
    </source>
</evidence>
<comment type="similarity">
    <text evidence="2">Belongs to the intercrine gamma family.</text>
</comment>
<dbReference type="SUPFAM" id="SSF54117">
    <property type="entry name" value="Interleukin 8-like chemokines"/>
    <property type="match status" value="1"/>
</dbReference>
<dbReference type="GO" id="GO:0048020">
    <property type="term" value="F:CCR chemokine receptor binding"/>
    <property type="evidence" value="ECO:0007669"/>
    <property type="project" value="TreeGrafter"/>
</dbReference>
<dbReference type="GO" id="GO:0030335">
    <property type="term" value="P:positive regulation of cell migration"/>
    <property type="evidence" value="ECO:0007669"/>
    <property type="project" value="TreeGrafter"/>
</dbReference>
<evidence type="ECO:0000259" key="8">
    <source>
        <dbReference type="SMART" id="SM00199"/>
    </source>
</evidence>
<dbReference type="RefSeq" id="XP_013805527.2">
    <property type="nucleotide sequence ID" value="XM_013950073.2"/>
</dbReference>
<dbReference type="PANTHER" id="PTHR12015:SF101">
    <property type="entry name" value="CYTOKINE SCM-1 BETA-RELATED"/>
    <property type="match status" value="1"/>
</dbReference>
<dbReference type="Gene3D" id="2.40.50.40">
    <property type="match status" value="1"/>
</dbReference>
<evidence type="ECO:0000256" key="7">
    <source>
        <dbReference type="ARBA" id="ARBA00023157"/>
    </source>
</evidence>
<dbReference type="GO" id="GO:0070098">
    <property type="term" value="P:chemokine-mediated signaling pathway"/>
    <property type="evidence" value="ECO:0007669"/>
    <property type="project" value="TreeGrafter"/>
</dbReference>
<keyword evidence="7" id="KW-1015">Disulfide bond</keyword>
<keyword evidence="5" id="KW-0964">Secreted</keyword>